<dbReference type="SMART" id="SM00028">
    <property type="entry name" value="TPR"/>
    <property type="match status" value="8"/>
</dbReference>
<dbReference type="Pfam" id="PF00069">
    <property type="entry name" value="Pkinase"/>
    <property type="match status" value="1"/>
</dbReference>
<dbReference type="SUPFAM" id="SSF56112">
    <property type="entry name" value="Protein kinase-like (PK-like)"/>
    <property type="match status" value="1"/>
</dbReference>
<protein>
    <submittedName>
        <fullName evidence="8">Serine/threonine protein kinase with TPR repeats</fullName>
    </submittedName>
</protein>
<keyword evidence="6" id="KW-0812">Transmembrane</keyword>
<proteinExistence type="predicted"/>
<dbReference type="CDD" id="cd14014">
    <property type="entry name" value="STKc_PknB_like"/>
    <property type="match status" value="1"/>
</dbReference>
<evidence type="ECO:0000313" key="9">
    <source>
        <dbReference type="Proteomes" id="UP000317557"/>
    </source>
</evidence>
<evidence type="ECO:0000313" key="8">
    <source>
        <dbReference type="EMBL" id="SMO89253.1"/>
    </source>
</evidence>
<keyword evidence="8" id="KW-0723">Serine/threonine-protein kinase</keyword>
<evidence type="ECO:0000256" key="1">
    <source>
        <dbReference type="ARBA" id="ARBA00022679"/>
    </source>
</evidence>
<dbReference type="RefSeq" id="WP_142455519.1">
    <property type="nucleotide sequence ID" value="NZ_FXTP01000014.1"/>
</dbReference>
<gene>
    <name evidence="8" type="ORF">SAMN06265219_11464</name>
</gene>
<dbReference type="SMART" id="SM00220">
    <property type="entry name" value="S_TKc"/>
    <property type="match status" value="1"/>
</dbReference>
<dbReference type="PROSITE" id="PS50005">
    <property type="entry name" value="TPR"/>
    <property type="match status" value="2"/>
</dbReference>
<evidence type="ECO:0000259" key="7">
    <source>
        <dbReference type="PROSITE" id="PS50011"/>
    </source>
</evidence>
<dbReference type="Gene3D" id="1.25.40.10">
    <property type="entry name" value="Tetratricopeptide repeat domain"/>
    <property type="match status" value="3"/>
</dbReference>
<sequence length="838" mass="94922">MKNDRWQEVSDILDTLLTLPKEKQLTYLEDNFGGDQQLVQEVKDMLKAISESEKEAFLTGTHAQKRTLLAQFSKSTDHKLPQEQLLGEKVGPYQIEKLIAEGGMGNVYKAERVDGQFEQTVAVKFINHRNVNESIIQRFRQEQKILANLNHPNIASILDGGITESGFPYLIMEYINGRPIDEYCNRNQLNVKQRLRLFRKVLRVIDYAHSKLVVHRDLKPNNIFVMADGTVKILDFGIAKLLDDESAENPLLTQTGQRLWTPHYAAPEQVLERPSQLQTDVYAAGILLYRLLTGCTPYNFDQKSLHEIEATILKETAPLPSQIVSANKEFSYVKNFGQPKQQIERTLKHELDAIACKAIRKEPDDRYSSISSFLDDLERYQKKLSVSAVRDGIIYRTRKFMLRNRKPLSYAAAVLLIIGSMVAYYTVQLNQQRRAAEAEAEKATQISGYLSNLFAQNYPENAKGEDISASQLLDQGIKQLNSLDGQPEVQAAMLNLFAHIHQNIEELDTADSLAQKAIQVAQSQNEENSSQLASSFHTLALVERGRGNYDKSIEYFNRSLELEGPTNTPADSNYAARLSALAYVLRLDNNLDEAAQKNKEAITIQKRLYGETNIELAESLYIQASILRVLGRFEEALKYQLDSYNMVKELVEPPHPGLSANLSNLALLMERTGDYAAAEKYSRQSLEMNIQLYGENHSEVASSLRNIASSLNLQNKHAEALPYLERALDVVKKAFPSTHLHWAYTYNDLGNTYINLEQLEKAEPLLLKSLEIKRTSLGEKHLSVTATLNNLAELKKRKGEMDEARDYLQQSLEVRTEILGEGHEETKEVVQLISKLGD</sequence>
<dbReference type="InterPro" id="IPR019734">
    <property type="entry name" value="TPR_rpt"/>
</dbReference>
<dbReference type="PROSITE" id="PS00108">
    <property type="entry name" value="PROTEIN_KINASE_ST"/>
    <property type="match status" value="1"/>
</dbReference>
<keyword evidence="2" id="KW-0547">Nucleotide-binding</keyword>
<feature type="repeat" description="TPR" evidence="5">
    <location>
        <begin position="743"/>
        <end position="776"/>
    </location>
</feature>
<dbReference type="GO" id="GO:0004674">
    <property type="term" value="F:protein serine/threonine kinase activity"/>
    <property type="evidence" value="ECO:0007669"/>
    <property type="project" value="UniProtKB-KW"/>
</dbReference>
<keyword evidence="6" id="KW-0472">Membrane</keyword>
<feature type="repeat" description="TPR" evidence="5">
    <location>
        <begin position="533"/>
        <end position="566"/>
    </location>
</feature>
<keyword evidence="1" id="KW-0808">Transferase</keyword>
<dbReference type="OrthoDB" id="9813021at2"/>
<dbReference type="Gene3D" id="1.10.510.10">
    <property type="entry name" value="Transferase(Phosphotransferase) domain 1"/>
    <property type="match status" value="1"/>
</dbReference>
<accession>A0A521EZG4</accession>
<evidence type="ECO:0000256" key="2">
    <source>
        <dbReference type="ARBA" id="ARBA00022741"/>
    </source>
</evidence>
<evidence type="ECO:0000256" key="5">
    <source>
        <dbReference type="PROSITE-ProRule" id="PRU00339"/>
    </source>
</evidence>
<keyword evidence="3 8" id="KW-0418">Kinase</keyword>
<evidence type="ECO:0000256" key="6">
    <source>
        <dbReference type="SAM" id="Phobius"/>
    </source>
</evidence>
<dbReference type="Gene3D" id="3.30.200.20">
    <property type="entry name" value="Phosphorylase Kinase, domain 1"/>
    <property type="match status" value="1"/>
</dbReference>
<dbReference type="AlphaFoldDB" id="A0A521EZG4"/>
<dbReference type="InterPro" id="IPR011990">
    <property type="entry name" value="TPR-like_helical_dom_sf"/>
</dbReference>
<feature type="domain" description="Protein kinase" evidence="7">
    <location>
        <begin position="93"/>
        <end position="384"/>
    </location>
</feature>
<dbReference type="EMBL" id="FXTP01000014">
    <property type="protein sequence ID" value="SMO89253.1"/>
    <property type="molecule type" value="Genomic_DNA"/>
</dbReference>
<evidence type="ECO:0000256" key="4">
    <source>
        <dbReference type="ARBA" id="ARBA00022840"/>
    </source>
</evidence>
<dbReference type="InterPro" id="IPR000719">
    <property type="entry name" value="Prot_kinase_dom"/>
</dbReference>
<keyword evidence="4" id="KW-0067">ATP-binding</keyword>
<keyword evidence="6" id="KW-1133">Transmembrane helix</keyword>
<evidence type="ECO:0000256" key="3">
    <source>
        <dbReference type="ARBA" id="ARBA00022777"/>
    </source>
</evidence>
<feature type="transmembrane region" description="Helical" evidence="6">
    <location>
        <begin position="408"/>
        <end position="427"/>
    </location>
</feature>
<dbReference type="PANTHER" id="PTHR43289">
    <property type="entry name" value="MITOGEN-ACTIVATED PROTEIN KINASE KINASE KINASE 20-RELATED"/>
    <property type="match status" value="1"/>
</dbReference>
<organism evidence="8 9">
    <name type="scientific">Gracilimonas mengyeensis</name>
    <dbReference type="NCBI Taxonomy" id="1302730"/>
    <lineage>
        <taxon>Bacteria</taxon>
        <taxon>Pseudomonadati</taxon>
        <taxon>Balneolota</taxon>
        <taxon>Balneolia</taxon>
        <taxon>Balneolales</taxon>
        <taxon>Balneolaceae</taxon>
        <taxon>Gracilimonas</taxon>
    </lineage>
</organism>
<keyword evidence="9" id="KW-1185">Reference proteome</keyword>
<dbReference type="Pfam" id="PF13424">
    <property type="entry name" value="TPR_12"/>
    <property type="match status" value="4"/>
</dbReference>
<reference evidence="8 9" key="1">
    <citation type="submission" date="2017-05" db="EMBL/GenBank/DDBJ databases">
        <authorList>
            <person name="Varghese N."/>
            <person name="Submissions S."/>
        </authorList>
    </citation>
    <scope>NUCLEOTIDE SEQUENCE [LARGE SCALE GENOMIC DNA]</scope>
    <source>
        <strain evidence="8 9">DSM 21985</strain>
    </source>
</reference>
<dbReference type="SUPFAM" id="SSF48452">
    <property type="entry name" value="TPR-like"/>
    <property type="match status" value="3"/>
</dbReference>
<dbReference type="PANTHER" id="PTHR43289:SF34">
    <property type="entry name" value="SERINE_THREONINE-PROTEIN KINASE YBDM-RELATED"/>
    <property type="match status" value="1"/>
</dbReference>
<dbReference type="InterPro" id="IPR008271">
    <property type="entry name" value="Ser/Thr_kinase_AS"/>
</dbReference>
<dbReference type="Proteomes" id="UP000317557">
    <property type="component" value="Unassembled WGS sequence"/>
</dbReference>
<dbReference type="PROSITE" id="PS50011">
    <property type="entry name" value="PROTEIN_KINASE_DOM"/>
    <property type="match status" value="1"/>
</dbReference>
<name>A0A521EZG4_9BACT</name>
<dbReference type="GO" id="GO:0005524">
    <property type="term" value="F:ATP binding"/>
    <property type="evidence" value="ECO:0007669"/>
    <property type="project" value="UniProtKB-KW"/>
</dbReference>
<keyword evidence="5" id="KW-0802">TPR repeat</keyword>
<dbReference type="InterPro" id="IPR011009">
    <property type="entry name" value="Kinase-like_dom_sf"/>
</dbReference>